<dbReference type="SUPFAM" id="SSF51126">
    <property type="entry name" value="Pectin lyase-like"/>
    <property type="match status" value="1"/>
</dbReference>
<reference evidence="4 5" key="1">
    <citation type="submission" date="2024-06" db="EMBL/GenBank/DDBJ databases">
        <authorList>
            <person name="Lee S.D."/>
        </authorList>
    </citation>
    <scope>NUCLEOTIDE SEQUENCE [LARGE SCALE GENOMIC DNA]</scope>
    <source>
        <strain evidence="4 5">N1-10</strain>
    </source>
</reference>
<dbReference type="Gene3D" id="2.160.20.10">
    <property type="entry name" value="Single-stranded right-handed beta-helix, Pectin lyase-like"/>
    <property type="match status" value="1"/>
</dbReference>
<comment type="caution">
    <text evidence="4">The sequence shown here is derived from an EMBL/GenBank/DDBJ whole genome shotgun (WGS) entry which is preliminary data.</text>
</comment>
<accession>A0ABV6XLN4</accession>
<feature type="region of interest" description="Disordered" evidence="1">
    <location>
        <begin position="348"/>
        <end position="376"/>
    </location>
</feature>
<dbReference type="SUPFAM" id="SSF49299">
    <property type="entry name" value="PKD domain"/>
    <property type="match status" value="1"/>
</dbReference>
<protein>
    <submittedName>
        <fullName evidence="4">Right-handed parallel beta-helix repeat-containing protein</fullName>
    </submittedName>
</protein>
<dbReference type="Pfam" id="PF13229">
    <property type="entry name" value="Beta_helix"/>
    <property type="match status" value="1"/>
</dbReference>
<dbReference type="PROSITE" id="PS50093">
    <property type="entry name" value="PKD"/>
    <property type="match status" value="2"/>
</dbReference>
<feature type="signal peptide" evidence="2">
    <location>
        <begin position="1"/>
        <end position="21"/>
    </location>
</feature>
<evidence type="ECO:0000313" key="5">
    <source>
        <dbReference type="Proteomes" id="UP001592581"/>
    </source>
</evidence>
<dbReference type="RefSeq" id="WP_380564655.1">
    <property type="nucleotide sequence ID" value="NZ_JBEUKS010000004.1"/>
</dbReference>
<dbReference type="InterPro" id="IPR039448">
    <property type="entry name" value="Beta_helix"/>
</dbReference>
<keyword evidence="2" id="KW-0732">Signal</keyword>
<evidence type="ECO:0000256" key="2">
    <source>
        <dbReference type="SAM" id="SignalP"/>
    </source>
</evidence>
<dbReference type="InterPro" id="IPR011050">
    <property type="entry name" value="Pectin_lyase_fold/virulence"/>
</dbReference>
<organism evidence="4 5">
    <name type="scientific">Streptacidiphilus jeojiensis</name>
    <dbReference type="NCBI Taxonomy" id="3229225"/>
    <lineage>
        <taxon>Bacteria</taxon>
        <taxon>Bacillati</taxon>
        <taxon>Actinomycetota</taxon>
        <taxon>Actinomycetes</taxon>
        <taxon>Kitasatosporales</taxon>
        <taxon>Streptomycetaceae</taxon>
        <taxon>Streptacidiphilus</taxon>
    </lineage>
</organism>
<keyword evidence="5" id="KW-1185">Reference proteome</keyword>
<gene>
    <name evidence="4" type="ORF">ABUW04_13030</name>
</gene>
<dbReference type="Gene3D" id="2.60.40.10">
    <property type="entry name" value="Immunoglobulins"/>
    <property type="match status" value="1"/>
</dbReference>
<name>A0ABV6XLN4_9ACTN</name>
<dbReference type="InterPro" id="IPR022409">
    <property type="entry name" value="PKD/Chitinase_dom"/>
</dbReference>
<dbReference type="InterPro" id="IPR006626">
    <property type="entry name" value="PbH1"/>
</dbReference>
<dbReference type="InterPro" id="IPR000601">
    <property type="entry name" value="PKD_dom"/>
</dbReference>
<proteinExistence type="predicted"/>
<sequence>MAALAATAVTAALLVAPAARASSVDDSSTLYVGMAHCSDTDPAAGSQAVPFCGVQAAADVVDPGQTILLEGPPSGTTYAPYYGSVTLSRSGTSAAPITVTAQPGAAIHGTLTLSGAHYVDVTGIDLFNRDAGDGITVSGSSNVVLDRDTVEMEKLLKDEGSGPLGQTAVSIDGGSSTVTVSRSEIDASFGYGIQVGAGASGVTLTTNALYGADAGGVEAEGVPDLKVTSNTVYQSCGAAIALLDGTSASVENNVGGWFSCTADPGYTHPPTGPSLLVDAASAAGVTSDYNAFTNSSAGIAPYSWAGVQYSTVSGLVAGTGQGAHDIYGALGDTGLGLTASSPLIDSADSGAAGELAGDSRGNPRVDDPKVGNTGTGANAYYDRGAFELEDSFRYVPNGDYPALTGVATVPLDVEPGTAPNSLWGEKLTTTADFGDGSATQTVPAGTSIMHTYQQPGTYAGRITITNADGYSETRAESVTVLPVTAPVTITAVPQLNSASGSGTVLFSVGGLTGAPLSNNWVIETGDGGSVQSNQVGGAYYTYTRPGSYTATISGTDAHGRSITGSGKVVVGDEYQPLAGGPKRDYDSRTHGRDSVPAHGWISVAVSSLHVPLYTQDAVLLNVTVTDPEAAGYVTVYQDHTAMPGTSNVNFAAGETVANQVTVTDGQLYVDFYNGSSKPIDLVVDTVGTFSNNARGLLYHPVGPVRVLDTRTGRQVAGRGTTSVKLAGTHGIPSNASAVVLNVTAADARSAGFLTAFGTGQPLPGVSNSNWSTGQVVPALVTVPLTNGAVSLHNGGAGAVDFIADLVGYYDSSSTGAVFIHNAPVRLLDTRSGTGAPKQQLGAGQTLRLRIGTAVAAALNLTVTGSRGGGYLTAFPDGTSLPTSSDLNYTAGQTVANMTVTPVGPDGYVDIHNGGGTPVSVMADLSGTYYSYG</sequence>
<dbReference type="InterPro" id="IPR013783">
    <property type="entry name" value="Ig-like_fold"/>
</dbReference>
<dbReference type="SMART" id="SM00710">
    <property type="entry name" value="PbH1"/>
    <property type="match status" value="5"/>
</dbReference>
<dbReference type="EMBL" id="JBEUKS010000004">
    <property type="protein sequence ID" value="MFC1439182.1"/>
    <property type="molecule type" value="Genomic_DNA"/>
</dbReference>
<feature type="domain" description="PKD" evidence="3">
    <location>
        <begin position="512"/>
        <end position="570"/>
    </location>
</feature>
<evidence type="ECO:0000256" key="1">
    <source>
        <dbReference type="SAM" id="MobiDB-lite"/>
    </source>
</evidence>
<evidence type="ECO:0000313" key="4">
    <source>
        <dbReference type="EMBL" id="MFC1439182.1"/>
    </source>
</evidence>
<feature type="chain" id="PRO_5045572944" evidence="2">
    <location>
        <begin position="22"/>
        <end position="932"/>
    </location>
</feature>
<evidence type="ECO:0000259" key="3">
    <source>
        <dbReference type="PROSITE" id="PS50093"/>
    </source>
</evidence>
<dbReference type="Proteomes" id="UP001592581">
    <property type="component" value="Unassembled WGS sequence"/>
</dbReference>
<feature type="domain" description="PKD" evidence="3">
    <location>
        <begin position="424"/>
        <end position="480"/>
    </location>
</feature>
<dbReference type="InterPro" id="IPR012334">
    <property type="entry name" value="Pectin_lyas_fold"/>
</dbReference>
<dbReference type="Pfam" id="PF18911">
    <property type="entry name" value="PKD_4"/>
    <property type="match status" value="1"/>
</dbReference>
<dbReference type="InterPro" id="IPR035986">
    <property type="entry name" value="PKD_dom_sf"/>
</dbReference>
<dbReference type="SMART" id="SM00089">
    <property type="entry name" value="PKD"/>
    <property type="match status" value="2"/>
</dbReference>